<organism evidence="3 4">
    <name type="scientific">Dokdonella koreensis DS-123</name>
    <dbReference type="NCBI Taxonomy" id="1300342"/>
    <lineage>
        <taxon>Bacteria</taxon>
        <taxon>Pseudomonadati</taxon>
        <taxon>Pseudomonadota</taxon>
        <taxon>Gammaproteobacteria</taxon>
        <taxon>Lysobacterales</taxon>
        <taxon>Rhodanobacteraceae</taxon>
        <taxon>Dokdonella</taxon>
    </lineage>
</organism>
<evidence type="ECO:0000259" key="2">
    <source>
        <dbReference type="PROSITE" id="PS51127"/>
    </source>
</evidence>
<feature type="domain" description="Big-1" evidence="2">
    <location>
        <begin position="205"/>
        <end position="297"/>
    </location>
</feature>
<proteinExistence type="inferred from homology"/>
<dbReference type="SMART" id="SM00634">
    <property type="entry name" value="BID_1"/>
    <property type="match status" value="2"/>
</dbReference>
<dbReference type="SUPFAM" id="SSF49373">
    <property type="entry name" value="Invasin/intimin cell-adhesion fragments"/>
    <property type="match status" value="2"/>
</dbReference>
<evidence type="ECO:0000313" key="3">
    <source>
        <dbReference type="EMBL" id="ANB16521.1"/>
    </source>
</evidence>
<dbReference type="InterPro" id="IPR008964">
    <property type="entry name" value="Invasin/intimin_cell_adhesion"/>
</dbReference>
<dbReference type="STRING" id="1300342.I596_484"/>
<name>A0A167GG64_9GAMM</name>
<dbReference type="PROSITE" id="PS51127">
    <property type="entry name" value="BIG1"/>
    <property type="match status" value="2"/>
</dbReference>
<dbReference type="AlphaFoldDB" id="A0A167GG64"/>
<evidence type="ECO:0000313" key="4">
    <source>
        <dbReference type="Proteomes" id="UP000076830"/>
    </source>
</evidence>
<accession>A0A167GG64</accession>
<gene>
    <name evidence="3" type="ORF">I596_484</name>
</gene>
<dbReference type="Proteomes" id="UP000076830">
    <property type="component" value="Chromosome"/>
</dbReference>
<evidence type="ECO:0000256" key="1">
    <source>
        <dbReference type="ARBA" id="ARBA00010116"/>
    </source>
</evidence>
<dbReference type="KEGG" id="dko:I596_484"/>
<dbReference type="Gene3D" id="2.60.40.10">
    <property type="entry name" value="Immunoglobulins"/>
    <property type="match status" value="2"/>
</dbReference>
<dbReference type="InterPro" id="IPR013783">
    <property type="entry name" value="Ig-like_fold"/>
</dbReference>
<reference evidence="3 4" key="1">
    <citation type="submission" date="2016-04" db="EMBL/GenBank/DDBJ databases">
        <title>Complete genome sequence of Dokdonella koreensis DS-123T.</title>
        <authorList>
            <person name="Kim J.F."/>
            <person name="Lee H."/>
            <person name="Kwak M.-J."/>
        </authorList>
    </citation>
    <scope>NUCLEOTIDE SEQUENCE [LARGE SCALE GENOMIC DNA]</scope>
    <source>
        <strain evidence="3 4">DS-123</strain>
    </source>
</reference>
<comment type="similarity">
    <text evidence="1">Belongs to the intimin/invasin family.</text>
</comment>
<keyword evidence="4" id="KW-1185">Reference proteome</keyword>
<dbReference type="EMBL" id="CP015249">
    <property type="protein sequence ID" value="ANB16521.1"/>
    <property type="molecule type" value="Genomic_DNA"/>
</dbReference>
<dbReference type="Pfam" id="PF02369">
    <property type="entry name" value="Big_1"/>
    <property type="match status" value="1"/>
</dbReference>
<protein>
    <submittedName>
        <fullName evidence="3">FG-GAP repeat protein</fullName>
    </submittedName>
</protein>
<sequence>MQAAPIAIPNGDFSNAANNGSVGGGVLGGTGTNVQIGAGPWRANYWGVAGLLAPPVLEIGNGRAAIGGLAGLSVLGILNNGGYFRQTLPVAWEPNRRYTLKADINAGSVLGLALINSQGVGSALVSGTTRLSSTTSASLVTLNLLGGNLYELALTYETGPTVSGNIGIDLFYEPSGVLSASLLGAVDFSNVRLETRLLNQTPTGLVAVDADPRSAIVDTEVDPPLSIQVVDQLGDGIQGVTVTFTAPTTGPSATVTPNPATTNANGVAEVTTTANTIAGTYTITGEVQGVTPLLEFQLENLPGPAASVNGISGAAQSAVVGSQFGQPLVVKVADEFGNAVPNVQVAFAAPATGASATFPSSTVLTGANGQAGVTPTANGTAGAYSITANVSGVGQAASFPLVNLLQSDIGPGDQGEPSQNGEPDTVFACALMVRIVNGQGVPQEGLAVDFTAPASGPSALLYDGANSGLSLRVDTDADGYAFVEAVSNGIPGRFQVSAQLAFSLTSPVLFNFNNLAAGDPVLSYGFDGPCIRALGPQAAEPEEENAAD</sequence>
<dbReference type="InterPro" id="IPR003344">
    <property type="entry name" value="Big_1_dom"/>
</dbReference>
<feature type="domain" description="Big-1" evidence="2">
    <location>
        <begin position="308"/>
        <end position="405"/>
    </location>
</feature>